<keyword evidence="2" id="KW-1185">Reference proteome</keyword>
<protein>
    <recommendedName>
        <fullName evidence="3">TIGR02265 family protein</fullName>
    </recommendedName>
</protein>
<dbReference type="OrthoDB" id="5510779at2"/>
<evidence type="ECO:0000313" key="1">
    <source>
        <dbReference type="EMBL" id="ATB27555.1"/>
    </source>
</evidence>
<evidence type="ECO:0000313" key="2">
    <source>
        <dbReference type="Proteomes" id="UP000217289"/>
    </source>
</evidence>
<dbReference type="KEGG" id="mbd:MEBOL_000999"/>
<dbReference type="RefSeq" id="WP_095976346.1">
    <property type="nucleotide sequence ID" value="NZ_CP022163.1"/>
</dbReference>
<dbReference type="AlphaFoldDB" id="A0A250I710"/>
<organism evidence="1 2">
    <name type="scientific">Melittangium boletus DSM 14713</name>
    <dbReference type="NCBI Taxonomy" id="1294270"/>
    <lineage>
        <taxon>Bacteria</taxon>
        <taxon>Pseudomonadati</taxon>
        <taxon>Myxococcota</taxon>
        <taxon>Myxococcia</taxon>
        <taxon>Myxococcales</taxon>
        <taxon>Cystobacterineae</taxon>
        <taxon>Archangiaceae</taxon>
        <taxon>Melittangium</taxon>
    </lineage>
</organism>
<sequence>MSASPAIRGFVTSMILDAARALPEESRRRVFALVPAPTLALIESTSRLGWIPMEESMKLTDALHGVLGNPGYRRFFSRLADRLIDAPLLHSLFDAAVRLFGLTPQALFKWSTHAWDQAFRHIGRLTYQLQHQGPNGGRIDMVWEGIPPLMLRGGTFEESLAGTFEMFLRRVSREGHVHMRPAPASEKSRRVYEVTWK</sequence>
<dbReference type="EMBL" id="CP022163">
    <property type="protein sequence ID" value="ATB27555.1"/>
    <property type="molecule type" value="Genomic_DNA"/>
</dbReference>
<reference evidence="1 2" key="1">
    <citation type="submission" date="2017-06" db="EMBL/GenBank/DDBJ databases">
        <authorList>
            <person name="Kim H.J."/>
            <person name="Triplett B.A."/>
        </authorList>
    </citation>
    <scope>NUCLEOTIDE SEQUENCE [LARGE SCALE GENOMIC DNA]</scope>
    <source>
        <strain evidence="1 2">DSM 14713</strain>
    </source>
</reference>
<gene>
    <name evidence="1" type="ORF">MEBOL_000999</name>
</gene>
<accession>A0A250I710</accession>
<dbReference type="Proteomes" id="UP000217289">
    <property type="component" value="Chromosome"/>
</dbReference>
<proteinExistence type="predicted"/>
<evidence type="ECO:0008006" key="3">
    <source>
        <dbReference type="Google" id="ProtNLM"/>
    </source>
</evidence>
<name>A0A250I710_9BACT</name>